<evidence type="ECO:0000256" key="1">
    <source>
        <dbReference type="ARBA" id="ARBA00010923"/>
    </source>
</evidence>
<keyword evidence="2" id="KW-0680">Restriction system</keyword>
<evidence type="ECO:0000313" key="5">
    <source>
        <dbReference type="EMBL" id="KKR50303.1"/>
    </source>
</evidence>
<protein>
    <recommendedName>
        <fullName evidence="4">Type I restriction modification DNA specificity domain-containing protein</fullName>
    </recommendedName>
</protein>
<keyword evidence="3" id="KW-0238">DNA-binding</keyword>
<evidence type="ECO:0000259" key="4">
    <source>
        <dbReference type="Pfam" id="PF01420"/>
    </source>
</evidence>
<dbReference type="GO" id="GO:0003677">
    <property type="term" value="F:DNA binding"/>
    <property type="evidence" value="ECO:0007669"/>
    <property type="project" value="UniProtKB-KW"/>
</dbReference>
<dbReference type="EMBL" id="LBYI01000012">
    <property type="protein sequence ID" value="KKR50303.1"/>
    <property type="molecule type" value="Genomic_DNA"/>
</dbReference>
<dbReference type="InterPro" id="IPR051212">
    <property type="entry name" value="Type-I_RE_S_subunit"/>
</dbReference>
<accession>A0A0G0RD25</accession>
<dbReference type="PATRIC" id="fig|1618405.3.peg.545"/>
<dbReference type="Proteomes" id="UP000034531">
    <property type="component" value="Unassembled WGS sequence"/>
</dbReference>
<name>A0A0G0RD25_9BACT</name>
<evidence type="ECO:0000256" key="3">
    <source>
        <dbReference type="ARBA" id="ARBA00023125"/>
    </source>
</evidence>
<dbReference type="InterPro" id="IPR044946">
    <property type="entry name" value="Restrct_endonuc_typeI_TRD_sf"/>
</dbReference>
<dbReference type="SUPFAM" id="SSF116734">
    <property type="entry name" value="DNA methylase specificity domain"/>
    <property type="match status" value="1"/>
</dbReference>
<gene>
    <name evidence="5" type="ORF">UT84_C0012G0006</name>
</gene>
<reference evidence="5 6" key="1">
    <citation type="journal article" date="2015" name="Nature">
        <title>rRNA introns, odd ribosomes, and small enigmatic genomes across a large radiation of phyla.</title>
        <authorList>
            <person name="Brown C.T."/>
            <person name="Hug L.A."/>
            <person name="Thomas B.C."/>
            <person name="Sharon I."/>
            <person name="Castelle C.J."/>
            <person name="Singh A."/>
            <person name="Wilkins M.J."/>
            <person name="Williams K.H."/>
            <person name="Banfield J.F."/>
        </authorList>
    </citation>
    <scope>NUCLEOTIDE SEQUENCE [LARGE SCALE GENOMIC DNA]</scope>
</reference>
<dbReference type="Pfam" id="PF01420">
    <property type="entry name" value="Methylase_S"/>
    <property type="match status" value="1"/>
</dbReference>
<evidence type="ECO:0000256" key="2">
    <source>
        <dbReference type="ARBA" id="ARBA00022747"/>
    </source>
</evidence>
<dbReference type="CDD" id="cd16961">
    <property type="entry name" value="RMtype1_S_TRD-CR_like"/>
    <property type="match status" value="1"/>
</dbReference>
<dbReference type="AlphaFoldDB" id="A0A0G0RD25"/>
<dbReference type="InterPro" id="IPR000055">
    <property type="entry name" value="Restrct_endonuc_typeI_TRD"/>
</dbReference>
<evidence type="ECO:0000313" key="6">
    <source>
        <dbReference type="Proteomes" id="UP000034531"/>
    </source>
</evidence>
<feature type="domain" description="Type I restriction modification DNA specificity" evidence="4">
    <location>
        <begin position="67"/>
        <end position="179"/>
    </location>
</feature>
<organism evidence="5 6">
    <name type="scientific">Candidatus Curtissbacteria bacterium GW2011_GWA1_40_16</name>
    <dbReference type="NCBI Taxonomy" id="1618405"/>
    <lineage>
        <taxon>Bacteria</taxon>
        <taxon>Candidatus Curtissiibacteriota</taxon>
    </lineage>
</organism>
<dbReference type="PANTHER" id="PTHR43140">
    <property type="entry name" value="TYPE-1 RESTRICTION ENZYME ECOKI SPECIFICITY PROTEIN"/>
    <property type="match status" value="1"/>
</dbReference>
<sequence>MKTYPTYKDSGIAWIGRIPEKWKILRGKYLFRNGKETNVGMRVKHILSLTLNGVTNRDTEDHSRLSPSDYATYQIFEKGDLVFKLIDLENFQTSRVGIVDEQGIMSPVYIRLRAIENIVNRFFYYQYYDLYNKRIYNALGYGVRASLSAPELLHIQLVVPEVDEQEAIVYFLDTKLKEIDEAFEKNDRIFGSSDRKNGLLLEYKKTLISEAVTGKIDVRK</sequence>
<proteinExistence type="inferred from homology"/>
<comment type="similarity">
    <text evidence="1">Belongs to the type-I restriction system S methylase family.</text>
</comment>
<dbReference type="GO" id="GO:0009307">
    <property type="term" value="P:DNA restriction-modification system"/>
    <property type="evidence" value="ECO:0007669"/>
    <property type="project" value="UniProtKB-KW"/>
</dbReference>
<dbReference type="Gene3D" id="3.90.220.20">
    <property type="entry name" value="DNA methylase specificity domains"/>
    <property type="match status" value="1"/>
</dbReference>
<dbReference type="PANTHER" id="PTHR43140:SF1">
    <property type="entry name" value="TYPE I RESTRICTION ENZYME ECOKI SPECIFICITY SUBUNIT"/>
    <property type="match status" value="1"/>
</dbReference>
<comment type="caution">
    <text evidence="5">The sequence shown here is derived from an EMBL/GenBank/DDBJ whole genome shotgun (WGS) entry which is preliminary data.</text>
</comment>